<dbReference type="PANTHER" id="PTHR11364">
    <property type="entry name" value="THIOSULFATE SULFERTANSFERASE"/>
    <property type="match status" value="1"/>
</dbReference>
<gene>
    <name evidence="4" type="primary">sseB</name>
    <name evidence="4" type="ORF">Mcate_01010</name>
</gene>
<dbReference type="PROSITE" id="PS50206">
    <property type="entry name" value="RHODANESE_3"/>
    <property type="match status" value="2"/>
</dbReference>
<keyword evidence="1 4" id="KW-0808">Transferase</keyword>
<dbReference type="SMART" id="SM00450">
    <property type="entry name" value="RHOD"/>
    <property type="match status" value="2"/>
</dbReference>
<evidence type="ECO:0000259" key="3">
    <source>
        <dbReference type="PROSITE" id="PS50206"/>
    </source>
</evidence>
<keyword evidence="2" id="KW-0677">Repeat</keyword>
<comment type="caution">
    <text evidence="4">The sequence shown here is derived from an EMBL/GenBank/DDBJ whole genome shotgun (WGS) entry which is preliminary data.</text>
</comment>
<evidence type="ECO:0000256" key="2">
    <source>
        <dbReference type="ARBA" id="ARBA00022737"/>
    </source>
</evidence>
<dbReference type="InterPro" id="IPR045078">
    <property type="entry name" value="TST/MPST-like"/>
</dbReference>
<evidence type="ECO:0000313" key="5">
    <source>
        <dbReference type="Proteomes" id="UP000266089"/>
    </source>
</evidence>
<proteinExistence type="predicted"/>
<reference evidence="4 5" key="1">
    <citation type="submission" date="2018-08" db="EMBL/GenBank/DDBJ databases">
        <title>Meiothermus cateniformans JCM 15151 genome sequencing project.</title>
        <authorList>
            <person name="Da Costa M.S."/>
            <person name="Albuquerque L."/>
            <person name="Raposo P."/>
            <person name="Froufe H.J.C."/>
            <person name="Barroso C.S."/>
            <person name="Egas C."/>
        </authorList>
    </citation>
    <scope>NUCLEOTIDE SEQUENCE [LARGE SCALE GENOMIC DNA]</scope>
    <source>
        <strain evidence="4 5">JCM 15151</strain>
    </source>
</reference>
<protein>
    <submittedName>
        <fullName evidence="4">Putative thiosulfate sulfurtransferase SseB</fullName>
        <ecNumber evidence="4">2.8.1.1</ecNumber>
    </submittedName>
</protein>
<organism evidence="4 5">
    <name type="scientific">Meiothermus taiwanensis</name>
    <dbReference type="NCBI Taxonomy" id="172827"/>
    <lineage>
        <taxon>Bacteria</taxon>
        <taxon>Thermotogati</taxon>
        <taxon>Deinococcota</taxon>
        <taxon>Deinococci</taxon>
        <taxon>Thermales</taxon>
        <taxon>Thermaceae</taxon>
        <taxon>Meiothermus</taxon>
    </lineage>
</organism>
<dbReference type="InterPro" id="IPR036873">
    <property type="entry name" value="Rhodanese-like_dom_sf"/>
</dbReference>
<dbReference type="InterPro" id="IPR001763">
    <property type="entry name" value="Rhodanese-like_dom"/>
</dbReference>
<dbReference type="FunFam" id="3.40.250.10:FF:000035">
    <property type="entry name" value="Thiosulfate sulfurtransferase"/>
    <property type="match status" value="1"/>
</dbReference>
<dbReference type="GO" id="GO:0004792">
    <property type="term" value="F:thiosulfate-cyanide sulfurtransferase activity"/>
    <property type="evidence" value="ECO:0007669"/>
    <property type="project" value="UniProtKB-EC"/>
</dbReference>
<dbReference type="Gene3D" id="3.40.250.10">
    <property type="entry name" value="Rhodanese-like domain"/>
    <property type="match status" value="2"/>
</dbReference>
<accession>A0A399E0E3</accession>
<dbReference type="EMBL" id="QWKX01000018">
    <property type="protein sequence ID" value="RIH78124.1"/>
    <property type="molecule type" value="Genomic_DNA"/>
</dbReference>
<dbReference type="AlphaFoldDB" id="A0A399E0E3"/>
<dbReference type="Pfam" id="PF00581">
    <property type="entry name" value="Rhodanese"/>
    <property type="match status" value="2"/>
</dbReference>
<name>A0A399E0E3_9DEIN</name>
<evidence type="ECO:0000256" key="1">
    <source>
        <dbReference type="ARBA" id="ARBA00022679"/>
    </source>
</evidence>
<dbReference type="EC" id="2.8.1.1" evidence="4"/>
<feature type="domain" description="Rhodanese" evidence="3">
    <location>
        <begin position="167"/>
        <end position="274"/>
    </location>
</feature>
<dbReference type="OrthoDB" id="9770030at2"/>
<dbReference type="RefSeq" id="WP_027886652.1">
    <property type="nucleotide sequence ID" value="NZ_JBHSXZ010000077.1"/>
</dbReference>
<dbReference type="PROSITE" id="PS00380">
    <property type="entry name" value="RHODANESE_1"/>
    <property type="match status" value="1"/>
</dbReference>
<feature type="domain" description="Rhodanese" evidence="3">
    <location>
        <begin position="16"/>
        <end position="139"/>
    </location>
</feature>
<dbReference type="InterPro" id="IPR001307">
    <property type="entry name" value="Thiosulphate_STrfase_CS"/>
</dbReference>
<dbReference type="PANTHER" id="PTHR11364:SF27">
    <property type="entry name" value="SULFURTRANSFERASE"/>
    <property type="match status" value="1"/>
</dbReference>
<sequence>MPSLLVSAQWLHAHLGDERLRIVDCRFSLQDPLAGRQAYVAGHIPGALYLDLEQDLSGPVRPDRRGGRHPLPSPETLAQTLGQAGIGNEHFVVAYDDPPAGGMYAPRLWWLLRWLGHDEVAVLDGGIGAWREAGYEVSTSEVRHAPTAFKPNPRPEMVVDAEYVARRPAGTILIDSRAPERYRGEVEPIDPVAGHIPGAINRNWLDGLEASGRFRPAEEQRKRFEGLEGEIIAYCGSGVSAAANVLALELAGKQARLYAGSWSDWISDPSRPVARGPE</sequence>
<dbReference type="CDD" id="cd01449">
    <property type="entry name" value="TST_Repeat_2"/>
    <property type="match status" value="1"/>
</dbReference>
<dbReference type="SUPFAM" id="SSF52821">
    <property type="entry name" value="Rhodanese/Cell cycle control phosphatase"/>
    <property type="match status" value="2"/>
</dbReference>
<dbReference type="Proteomes" id="UP000266089">
    <property type="component" value="Unassembled WGS sequence"/>
</dbReference>
<evidence type="ECO:0000313" key="4">
    <source>
        <dbReference type="EMBL" id="RIH78124.1"/>
    </source>
</evidence>
<dbReference type="CDD" id="cd01448">
    <property type="entry name" value="TST_Repeat_1"/>
    <property type="match status" value="1"/>
</dbReference>